<dbReference type="Proteomes" id="UP000694865">
    <property type="component" value="Unplaced"/>
</dbReference>
<evidence type="ECO:0000313" key="2">
    <source>
        <dbReference type="RefSeq" id="XP_002738895.1"/>
    </source>
</evidence>
<evidence type="ECO:0000313" key="1">
    <source>
        <dbReference type="Proteomes" id="UP000694865"/>
    </source>
</evidence>
<keyword evidence="1" id="KW-1185">Reference proteome</keyword>
<reference evidence="2" key="1">
    <citation type="submission" date="2025-08" db="UniProtKB">
        <authorList>
            <consortium name="RefSeq"/>
        </authorList>
    </citation>
    <scope>IDENTIFICATION</scope>
    <source>
        <tissue evidence="2">Testes</tissue>
    </source>
</reference>
<accession>A0ABM0GWI7</accession>
<dbReference type="GeneID" id="100369342"/>
<sequence>MTTSVYNIGRPSTTNAVQQPISSTIMAARPPYPLHAGMQQRMQNPQSQPRVAMSLAGMTQPVTMAQQSATGRMQLQQLQRHPTVTQQGGIVQTVGLPQQAVPTSIHPRLPQPQMQQQQRPPAQPMQVVSQSTLSQLQAHSGINKHPTETMRLLKQQEVQVQGQINAERLAGPPRYQDAMAQQTVLRHPAPLPVLPTPPRTVLLPHQLQLPLPGKPNLKISKVNNGIVLSWTMTIDPSGHPLNTIFCLPIKKVKDLPVLIYGKK</sequence>
<dbReference type="RefSeq" id="XP_002738895.1">
    <property type="nucleotide sequence ID" value="XM_002738849.2"/>
</dbReference>
<organism evidence="1 2">
    <name type="scientific">Saccoglossus kowalevskii</name>
    <name type="common">Acorn worm</name>
    <dbReference type="NCBI Taxonomy" id="10224"/>
    <lineage>
        <taxon>Eukaryota</taxon>
        <taxon>Metazoa</taxon>
        <taxon>Hemichordata</taxon>
        <taxon>Enteropneusta</taxon>
        <taxon>Harrimaniidae</taxon>
        <taxon>Saccoglossus</taxon>
    </lineage>
</organism>
<protein>
    <submittedName>
        <fullName evidence="2">Activating transcription factor 7-interacting protein 1-like isoform X1</fullName>
    </submittedName>
</protein>
<gene>
    <name evidence="2" type="primary">LOC100369342</name>
</gene>
<proteinExistence type="predicted"/>
<name>A0ABM0GWI7_SACKO</name>